<keyword evidence="11" id="KW-0496">Mitochondrion</keyword>
<evidence type="ECO:0000256" key="17">
    <source>
        <dbReference type="SAM" id="Phobius"/>
    </source>
</evidence>
<evidence type="ECO:0000256" key="12">
    <source>
        <dbReference type="ARBA" id="ARBA00023136"/>
    </source>
</evidence>
<keyword evidence="14" id="KW-0131">Cell cycle</keyword>
<dbReference type="InterPro" id="IPR008657">
    <property type="entry name" value="JTB"/>
</dbReference>
<evidence type="ECO:0000256" key="2">
    <source>
        <dbReference type="ARBA" id="ARBA00004186"/>
    </source>
</evidence>
<sequence>MIENLSKKRMVFGISCLILLTIVVLIIESKWMKAGTRRQQEFVIENNSTCWVRESYEVIKDCHPCTAFEIASKSQGVCVHTQNKEVLKCLSGEIVTRSCDRVAWLDEKRFWSFQISLTIVGCLATAISFLRQKSLNRRAMLKIQNQLGTC</sequence>
<comment type="similarity">
    <text evidence="15">Belongs to the JTB family.</text>
</comment>
<proteinExistence type="inferred from homology"/>
<evidence type="ECO:0000256" key="11">
    <source>
        <dbReference type="ARBA" id="ARBA00023128"/>
    </source>
</evidence>
<organism evidence="18">
    <name type="scientific">Culex pipiens</name>
    <name type="common">House mosquito</name>
    <dbReference type="NCBI Taxonomy" id="7175"/>
    <lineage>
        <taxon>Eukaryota</taxon>
        <taxon>Metazoa</taxon>
        <taxon>Ecdysozoa</taxon>
        <taxon>Arthropoda</taxon>
        <taxon>Hexapoda</taxon>
        <taxon>Insecta</taxon>
        <taxon>Pterygota</taxon>
        <taxon>Neoptera</taxon>
        <taxon>Endopterygota</taxon>
        <taxon>Diptera</taxon>
        <taxon>Nematocera</taxon>
        <taxon>Culicoidea</taxon>
        <taxon>Culicidae</taxon>
        <taxon>Culicinae</taxon>
        <taxon>Culicini</taxon>
        <taxon>Culex</taxon>
        <taxon>Culex</taxon>
    </lineage>
</organism>
<protein>
    <recommendedName>
        <fullName evidence="16">Protein JTB</fullName>
    </recommendedName>
</protein>
<evidence type="ECO:0000256" key="13">
    <source>
        <dbReference type="ARBA" id="ARBA00023212"/>
    </source>
</evidence>
<keyword evidence="9" id="KW-0498">Mitosis</keyword>
<keyword evidence="6" id="KW-0132">Cell division</keyword>
<evidence type="ECO:0000256" key="1">
    <source>
        <dbReference type="ARBA" id="ARBA00004173"/>
    </source>
</evidence>
<dbReference type="GO" id="GO:0005819">
    <property type="term" value="C:spindle"/>
    <property type="evidence" value="ECO:0007669"/>
    <property type="project" value="UniProtKB-SubCell"/>
</dbReference>
<evidence type="ECO:0000256" key="8">
    <source>
        <dbReference type="ARBA" id="ARBA00022729"/>
    </source>
</evidence>
<evidence type="ECO:0000313" key="18">
    <source>
        <dbReference type="EMBL" id="CAG6550501.1"/>
    </source>
</evidence>
<dbReference type="GO" id="GO:0000281">
    <property type="term" value="P:mitotic cytokinesis"/>
    <property type="evidence" value="ECO:0007669"/>
    <property type="project" value="TreeGrafter"/>
</dbReference>
<keyword evidence="8" id="KW-0732">Signal</keyword>
<dbReference type="Gene3D" id="3.30.720.220">
    <property type="match status" value="1"/>
</dbReference>
<dbReference type="AlphaFoldDB" id="A0A8D8IEC2"/>
<dbReference type="FunFam" id="3.30.720.220:FF:000001">
    <property type="entry name" value="Jumping translocation breakpoint"/>
    <property type="match status" value="1"/>
</dbReference>
<dbReference type="PANTHER" id="PTHR13041">
    <property type="entry name" value="JTB PROTEIN-RELATED"/>
    <property type="match status" value="1"/>
</dbReference>
<comment type="subcellular location">
    <subcellularLocation>
        <location evidence="3">Cytoplasm</location>
        <location evidence="3">Cytoskeleton</location>
        <location evidence="3">Microtubule organizing center</location>
        <location evidence="3">Centrosome</location>
    </subcellularLocation>
    <subcellularLocation>
        <location evidence="2">Cytoplasm</location>
        <location evidence="2">Cytoskeleton</location>
        <location evidence="2">Spindle</location>
    </subcellularLocation>
    <subcellularLocation>
        <location evidence="4">Membrane</location>
        <topology evidence="4">Single-pass type I membrane protein</topology>
    </subcellularLocation>
    <subcellularLocation>
        <location evidence="1">Mitochondrion</location>
    </subcellularLocation>
</comment>
<keyword evidence="12 17" id="KW-0472">Membrane</keyword>
<dbReference type="GO" id="GO:0005813">
    <property type="term" value="C:centrosome"/>
    <property type="evidence" value="ECO:0007669"/>
    <property type="project" value="UniProtKB-SubCell"/>
</dbReference>
<evidence type="ECO:0000256" key="15">
    <source>
        <dbReference type="ARBA" id="ARBA00060886"/>
    </source>
</evidence>
<reference evidence="18" key="1">
    <citation type="submission" date="2021-05" db="EMBL/GenBank/DDBJ databases">
        <authorList>
            <person name="Alioto T."/>
            <person name="Alioto T."/>
            <person name="Gomez Garrido J."/>
        </authorList>
    </citation>
    <scope>NUCLEOTIDE SEQUENCE</scope>
</reference>
<keyword evidence="7 17" id="KW-0812">Transmembrane</keyword>
<dbReference type="EMBL" id="HBUE01140524">
    <property type="protein sequence ID" value="CAG6500481.1"/>
    <property type="molecule type" value="Transcribed_RNA"/>
</dbReference>
<evidence type="ECO:0000256" key="6">
    <source>
        <dbReference type="ARBA" id="ARBA00022618"/>
    </source>
</evidence>
<dbReference type="GO" id="GO:0030496">
    <property type="term" value="C:midbody"/>
    <property type="evidence" value="ECO:0007669"/>
    <property type="project" value="TreeGrafter"/>
</dbReference>
<dbReference type="EMBL" id="HBUE01350358">
    <property type="protein sequence ID" value="CAG6602795.1"/>
    <property type="molecule type" value="Transcribed_RNA"/>
</dbReference>
<name>A0A8D8IEC2_CULPI</name>
<evidence type="ECO:0000256" key="10">
    <source>
        <dbReference type="ARBA" id="ARBA00022989"/>
    </source>
</evidence>
<evidence type="ECO:0000256" key="4">
    <source>
        <dbReference type="ARBA" id="ARBA00004479"/>
    </source>
</evidence>
<evidence type="ECO:0000256" key="5">
    <source>
        <dbReference type="ARBA" id="ARBA00022490"/>
    </source>
</evidence>
<feature type="transmembrane region" description="Helical" evidence="17">
    <location>
        <begin position="9"/>
        <end position="27"/>
    </location>
</feature>
<evidence type="ECO:0000256" key="7">
    <source>
        <dbReference type="ARBA" id="ARBA00022692"/>
    </source>
</evidence>
<dbReference type="GO" id="GO:0016020">
    <property type="term" value="C:membrane"/>
    <property type="evidence" value="ECO:0007669"/>
    <property type="project" value="UniProtKB-SubCell"/>
</dbReference>
<keyword evidence="10 17" id="KW-1133">Transmembrane helix</keyword>
<dbReference type="PANTHER" id="PTHR13041:SF3">
    <property type="entry name" value="PROTEIN JTB"/>
    <property type="match status" value="1"/>
</dbReference>
<accession>A0A8D8IEC2</accession>
<dbReference type="GO" id="GO:0005739">
    <property type="term" value="C:mitochondrion"/>
    <property type="evidence" value="ECO:0007669"/>
    <property type="project" value="UniProtKB-SubCell"/>
</dbReference>
<evidence type="ECO:0000256" key="14">
    <source>
        <dbReference type="ARBA" id="ARBA00023306"/>
    </source>
</evidence>
<dbReference type="EMBL" id="HBUE01243258">
    <property type="protein sequence ID" value="CAG6550501.1"/>
    <property type="molecule type" value="Transcribed_RNA"/>
</dbReference>
<keyword evidence="13" id="KW-0206">Cytoskeleton</keyword>
<evidence type="ECO:0000256" key="16">
    <source>
        <dbReference type="ARBA" id="ARBA00068227"/>
    </source>
</evidence>
<keyword evidence="5" id="KW-0963">Cytoplasm</keyword>
<evidence type="ECO:0000256" key="9">
    <source>
        <dbReference type="ARBA" id="ARBA00022776"/>
    </source>
</evidence>
<dbReference type="Pfam" id="PF05439">
    <property type="entry name" value="JTB"/>
    <property type="match status" value="1"/>
</dbReference>
<dbReference type="EMBL" id="HBUE01140526">
    <property type="protein sequence ID" value="CAG6500483.1"/>
    <property type="molecule type" value="Transcribed_RNA"/>
</dbReference>
<evidence type="ECO:0000256" key="3">
    <source>
        <dbReference type="ARBA" id="ARBA00004300"/>
    </source>
</evidence>
<feature type="transmembrane region" description="Helical" evidence="17">
    <location>
        <begin position="110"/>
        <end position="130"/>
    </location>
</feature>